<dbReference type="InterPro" id="IPR036182">
    <property type="entry name" value="PCuAC_sf"/>
</dbReference>
<keyword evidence="3" id="KW-1185">Reference proteome</keyword>
<dbReference type="Gene3D" id="2.60.40.1890">
    <property type="entry name" value="PCu(A)C copper chaperone"/>
    <property type="match status" value="1"/>
</dbReference>
<dbReference type="RefSeq" id="WP_258830207.1">
    <property type="nucleotide sequence ID" value="NZ_JANUHA010000024.1"/>
</dbReference>
<dbReference type="EMBL" id="JANUHA010000024">
    <property type="protein sequence ID" value="MCS0599206.1"/>
    <property type="molecule type" value="Genomic_DNA"/>
</dbReference>
<dbReference type="PROSITE" id="PS51257">
    <property type="entry name" value="PROKAR_LIPOPROTEIN"/>
    <property type="match status" value="1"/>
</dbReference>
<dbReference type="InterPro" id="IPR007410">
    <property type="entry name" value="LpqE-like"/>
</dbReference>
<sequence length="150" mass="16045">MSYRTFLALFAGAACLSASAAPATVQADDAWVRATVPQQRATGAFMRLTADAPVRLIGASSPAAARVELHEMRMEGDLMRMRQVASIELAAGRTVVLAPGGYHIMLLDLARQARPGERIPLSLEFEGADKRRYSVEVRASVRALGAAAHP</sequence>
<evidence type="ECO:0000256" key="1">
    <source>
        <dbReference type="SAM" id="SignalP"/>
    </source>
</evidence>
<organism evidence="2 3">
    <name type="scientific">Massilia agri</name>
    <dbReference type="NCBI Taxonomy" id="1886785"/>
    <lineage>
        <taxon>Bacteria</taxon>
        <taxon>Pseudomonadati</taxon>
        <taxon>Pseudomonadota</taxon>
        <taxon>Betaproteobacteria</taxon>
        <taxon>Burkholderiales</taxon>
        <taxon>Oxalobacteraceae</taxon>
        <taxon>Telluria group</taxon>
        <taxon>Massilia</taxon>
    </lineage>
</organism>
<gene>
    <name evidence="2" type="ORF">NX780_22930</name>
</gene>
<feature type="signal peptide" evidence="1">
    <location>
        <begin position="1"/>
        <end position="20"/>
    </location>
</feature>
<accession>A0ABT2ASS9</accession>
<feature type="chain" id="PRO_5045052454" evidence="1">
    <location>
        <begin position="21"/>
        <end position="150"/>
    </location>
</feature>
<dbReference type="SUPFAM" id="SSF110087">
    <property type="entry name" value="DR1885-like metal-binding protein"/>
    <property type="match status" value="1"/>
</dbReference>
<name>A0ABT2ASS9_9BURK</name>
<comment type="caution">
    <text evidence="2">The sequence shown here is derived from an EMBL/GenBank/DDBJ whole genome shotgun (WGS) entry which is preliminary data.</text>
</comment>
<proteinExistence type="predicted"/>
<dbReference type="Pfam" id="PF04314">
    <property type="entry name" value="PCuAC"/>
    <property type="match status" value="1"/>
</dbReference>
<reference evidence="2 3" key="1">
    <citation type="submission" date="2022-08" db="EMBL/GenBank/DDBJ databases">
        <title>Reclassification of Massilia species as members of the genera Telluria, Duganella, Pseudoduganella, Mokoshia gen. nov. and Zemynaea gen. nov. using orthogonal and non-orthogonal genome-based approaches.</title>
        <authorList>
            <person name="Bowman J.P."/>
        </authorList>
    </citation>
    <scope>NUCLEOTIDE SEQUENCE [LARGE SCALE GENOMIC DNA]</scope>
    <source>
        <strain evidence="2 3">JCM 31661</strain>
    </source>
</reference>
<protein>
    <submittedName>
        <fullName evidence="2">Copper chaperone PCu(A)C</fullName>
    </submittedName>
</protein>
<dbReference type="Proteomes" id="UP001206572">
    <property type="component" value="Unassembled WGS sequence"/>
</dbReference>
<evidence type="ECO:0000313" key="3">
    <source>
        <dbReference type="Proteomes" id="UP001206572"/>
    </source>
</evidence>
<evidence type="ECO:0000313" key="2">
    <source>
        <dbReference type="EMBL" id="MCS0599206.1"/>
    </source>
</evidence>
<keyword evidence="1" id="KW-0732">Signal</keyword>
<dbReference type="PANTHER" id="PTHR36302">
    <property type="entry name" value="BLR7088 PROTEIN"/>
    <property type="match status" value="1"/>
</dbReference>
<dbReference type="PANTHER" id="PTHR36302:SF1">
    <property type="entry name" value="COPPER CHAPERONE PCU(A)C"/>
    <property type="match status" value="1"/>
</dbReference>
<dbReference type="InterPro" id="IPR058248">
    <property type="entry name" value="Lxx211020-like"/>
</dbReference>